<reference evidence="1 2" key="1">
    <citation type="submission" date="2020-11" db="EMBL/GenBank/DDBJ databases">
        <title>Description of Pontivivens ytuae sp. nov. isolated from deep sea sediment of Mariana Trench.</title>
        <authorList>
            <person name="Wang Z."/>
            <person name="Sun Q.-L."/>
            <person name="Xu X.-D."/>
            <person name="Tang Y.-Z."/>
            <person name="Zhang J."/>
        </authorList>
    </citation>
    <scope>NUCLEOTIDE SEQUENCE [LARGE SCALE GENOMIC DNA]</scope>
    <source>
        <strain evidence="1 2">MT2928</strain>
    </source>
</reference>
<dbReference type="Proteomes" id="UP000594800">
    <property type="component" value="Chromosome"/>
</dbReference>
<organism evidence="1 2">
    <name type="scientific">Pontivivens ytuae</name>
    <dbReference type="NCBI Taxonomy" id="2789856"/>
    <lineage>
        <taxon>Bacteria</taxon>
        <taxon>Pseudomonadati</taxon>
        <taxon>Pseudomonadota</taxon>
        <taxon>Alphaproteobacteria</taxon>
        <taxon>Rhodobacterales</taxon>
        <taxon>Paracoccaceae</taxon>
        <taxon>Pontivivens</taxon>
    </lineage>
</organism>
<dbReference type="AlphaFoldDB" id="A0A7S9LVF9"/>
<dbReference type="EMBL" id="CP064942">
    <property type="protein sequence ID" value="QPH55849.1"/>
    <property type="molecule type" value="Genomic_DNA"/>
</dbReference>
<evidence type="ECO:0000313" key="2">
    <source>
        <dbReference type="Proteomes" id="UP000594800"/>
    </source>
</evidence>
<proteinExistence type="predicted"/>
<accession>A0A7S9LVF9</accession>
<gene>
    <name evidence="1" type="ORF">I0K15_09055</name>
</gene>
<dbReference type="SUPFAM" id="SSF53756">
    <property type="entry name" value="UDP-Glycosyltransferase/glycogen phosphorylase"/>
    <property type="match status" value="1"/>
</dbReference>
<name>A0A7S9LVF9_9RHOB</name>
<sequence>MLHIDQSRAFARARDMRPTGIDRVERHLAQALASTSSVTGLVRSGGRVWHGPVDELFEVVDSADVLDLAALATPWRDATRRRRETALRQRFGRGGRLADGFERGATYFAAGHNLPTYREMAVLREASVRLAILVHDIIPLTHPKLSRTAPAARFQERMTGVARHADVILHLSDVGREKWRTAFGPPPPGQMHDVLKLGPTGAPPLTRAPSERPEFLALSTIEPRKGHDLLLDLWEQFPEPPRLHLVGRRGWHDAAFFRRLDAAVASGAVIEHPDLDDAGVRALMARCRALLFPSVAEGYGLPVAEALTANLPVIASDLPELREIHGERVRYVTVSDREAWMLAISPFLCDRLVAGGGAPDLPSWDEVALQVRAIM</sequence>
<dbReference type="PANTHER" id="PTHR46401:SF9">
    <property type="entry name" value="MANNOSYLTRANSFERASE A"/>
    <property type="match status" value="1"/>
</dbReference>
<dbReference type="GO" id="GO:0016757">
    <property type="term" value="F:glycosyltransferase activity"/>
    <property type="evidence" value="ECO:0007669"/>
    <property type="project" value="TreeGrafter"/>
</dbReference>
<protein>
    <submittedName>
        <fullName evidence="1">Glycosyltransferase</fullName>
    </submittedName>
</protein>
<keyword evidence="1" id="KW-0808">Transferase</keyword>
<dbReference type="Gene3D" id="3.40.50.2000">
    <property type="entry name" value="Glycogen Phosphorylase B"/>
    <property type="match status" value="1"/>
</dbReference>
<evidence type="ECO:0000313" key="1">
    <source>
        <dbReference type="EMBL" id="QPH55849.1"/>
    </source>
</evidence>
<dbReference type="KEGG" id="poz:I0K15_09055"/>
<dbReference type="RefSeq" id="WP_196105111.1">
    <property type="nucleotide sequence ID" value="NZ_CP064942.1"/>
</dbReference>
<keyword evidence="2" id="KW-1185">Reference proteome</keyword>
<dbReference type="PANTHER" id="PTHR46401">
    <property type="entry name" value="GLYCOSYLTRANSFERASE WBBK-RELATED"/>
    <property type="match status" value="1"/>
</dbReference>
<dbReference type="Pfam" id="PF13692">
    <property type="entry name" value="Glyco_trans_1_4"/>
    <property type="match status" value="1"/>
</dbReference>